<reference evidence="1" key="1">
    <citation type="submission" date="2020-08" db="EMBL/GenBank/DDBJ databases">
        <title>Multicomponent nature underlies the extraordinary mechanical properties of spider dragline silk.</title>
        <authorList>
            <person name="Kono N."/>
            <person name="Nakamura H."/>
            <person name="Mori M."/>
            <person name="Yoshida Y."/>
            <person name="Ohtoshi R."/>
            <person name="Malay A.D."/>
            <person name="Moran D.A.P."/>
            <person name="Tomita M."/>
            <person name="Numata K."/>
            <person name="Arakawa K."/>
        </authorList>
    </citation>
    <scope>NUCLEOTIDE SEQUENCE</scope>
</reference>
<accession>A0A8X6T775</accession>
<proteinExistence type="predicted"/>
<dbReference type="AlphaFoldDB" id="A0A8X6T775"/>
<protein>
    <submittedName>
        <fullName evidence="1">Uncharacterized protein</fullName>
    </submittedName>
</protein>
<evidence type="ECO:0000313" key="1">
    <source>
        <dbReference type="EMBL" id="GFS84273.1"/>
    </source>
</evidence>
<dbReference type="EMBL" id="BMAW01098341">
    <property type="protein sequence ID" value="GFS84273.1"/>
    <property type="molecule type" value="Genomic_DNA"/>
</dbReference>
<name>A0A8X6T775_NEPPI</name>
<organism evidence="1 2">
    <name type="scientific">Nephila pilipes</name>
    <name type="common">Giant wood spider</name>
    <name type="synonym">Nephila maculata</name>
    <dbReference type="NCBI Taxonomy" id="299642"/>
    <lineage>
        <taxon>Eukaryota</taxon>
        <taxon>Metazoa</taxon>
        <taxon>Ecdysozoa</taxon>
        <taxon>Arthropoda</taxon>
        <taxon>Chelicerata</taxon>
        <taxon>Arachnida</taxon>
        <taxon>Araneae</taxon>
        <taxon>Araneomorphae</taxon>
        <taxon>Entelegynae</taxon>
        <taxon>Araneoidea</taxon>
        <taxon>Nephilidae</taxon>
        <taxon>Nephila</taxon>
    </lineage>
</organism>
<keyword evidence="2" id="KW-1185">Reference proteome</keyword>
<evidence type="ECO:0000313" key="2">
    <source>
        <dbReference type="Proteomes" id="UP000887013"/>
    </source>
</evidence>
<gene>
    <name evidence="1" type="ORF">NPIL_17901</name>
</gene>
<comment type="caution">
    <text evidence="1">The sequence shown here is derived from an EMBL/GenBank/DDBJ whole genome shotgun (WGS) entry which is preliminary data.</text>
</comment>
<dbReference type="Proteomes" id="UP000887013">
    <property type="component" value="Unassembled WGS sequence"/>
</dbReference>
<feature type="non-terminal residue" evidence="1">
    <location>
        <position position="1"/>
    </location>
</feature>
<sequence>MMKRIKPECLALIRERGRALTSDHDEIKVACFLDFHISPDLKQLGNVNSEVVIRRRWDIVNLSTALCLYCQKRAIFHLCQKLKALQPEETIMNKQIQPQPNFWKCEFIEEENSDESSDSDEGYEKQYIFRRTSQVTTVAICTNFRGRHKYRNPEVPSYFCNRN</sequence>